<dbReference type="RefSeq" id="XP_041230522.1">
    <property type="nucleotide sequence ID" value="XM_041376614.1"/>
</dbReference>
<comment type="caution">
    <text evidence="1">The sequence shown here is derived from an EMBL/GenBank/DDBJ whole genome shotgun (WGS) entry which is preliminary data.</text>
</comment>
<keyword evidence="2" id="KW-1185">Reference proteome</keyword>
<reference evidence="1" key="1">
    <citation type="journal article" date="2020" name="New Phytol.">
        <title>Comparative genomics reveals dynamic genome evolution in host specialist ectomycorrhizal fungi.</title>
        <authorList>
            <person name="Lofgren L.A."/>
            <person name="Nguyen N.H."/>
            <person name="Vilgalys R."/>
            <person name="Ruytinx J."/>
            <person name="Liao H.L."/>
            <person name="Branco S."/>
            <person name="Kuo A."/>
            <person name="LaButti K."/>
            <person name="Lipzen A."/>
            <person name="Andreopoulos W."/>
            <person name="Pangilinan J."/>
            <person name="Riley R."/>
            <person name="Hundley H."/>
            <person name="Na H."/>
            <person name="Barry K."/>
            <person name="Grigoriev I.V."/>
            <person name="Stajich J.E."/>
            <person name="Kennedy P.G."/>
        </authorList>
    </citation>
    <scope>NUCLEOTIDE SEQUENCE</scope>
    <source>
        <strain evidence="1">FC203</strain>
    </source>
</reference>
<dbReference type="GeneID" id="64670912"/>
<accession>A0AAD4HQD4</accession>
<evidence type="ECO:0000313" key="1">
    <source>
        <dbReference type="EMBL" id="KAG1904947.1"/>
    </source>
</evidence>
<name>A0AAD4HQD4_9AGAM</name>
<sequence length="247" mass="27981">MYAGNWSCIASIAITLLKVVCIHHPHHSCIWLDSFWVKLLTWVQVVGQQYNLLLEFLVAIPHYRQVMALQGCLFARANFNGSNLAYDCQAFGLELSSLPGDLAVLYDIGIIINAMYKITIWINCTITIPVKYAHSHTISHHCFKPPPPLESDMTCILKSFGCVDDFTAPSGIVPPIVSLKVLDSLVFLIEGCSYLSAFLWTMQEHFKIIHSNDQWRPNTKKQDIQCVYEFHGNQTLILVDLNQIMPL</sequence>
<proteinExistence type="predicted"/>
<gene>
    <name evidence="1" type="ORF">F5891DRAFT_976530</name>
</gene>
<dbReference type="EMBL" id="JABBWK010000008">
    <property type="protein sequence ID" value="KAG1904947.1"/>
    <property type="molecule type" value="Genomic_DNA"/>
</dbReference>
<dbReference type="AlphaFoldDB" id="A0AAD4HQD4"/>
<evidence type="ECO:0000313" key="2">
    <source>
        <dbReference type="Proteomes" id="UP001195769"/>
    </source>
</evidence>
<dbReference type="Proteomes" id="UP001195769">
    <property type="component" value="Unassembled WGS sequence"/>
</dbReference>
<organism evidence="1 2">
    <name type="scientific">Suillus fuscotomentosus</name>
    <dbReference type="NCBI Taxonomy" id="1912939"/>
    <lineage>
        <taxon>Eukaryota</taxon>
        <taxon>Fungi</taxon>
        <taxon>Dikarya</taxon>
        <taxon>Basidiomycota</taxon>
        <taxon>Agaricomycotina</taxon>
        <taxon>Agaricomycetes</taxon>
        <taxon>Agaricomycetidae</taxon>
        <taxon>Boletales</taxon>
        <taxon>Suillineae</taxon>
        <taxon>Suillaceae</taxon>
        <taxon>Suillus</taxon>
    </lineage>
</organism>
<protein>
    <submittedName>
        <fullName evidence="1">Uncharacterized protein</fullName>
    </submittedName>
</protein>